<accession>A0ABP0QHN9</accession>
<name>A0ABP0QHN9_9DINO</name>
<reference evidence="1 2" key="1">
    <citation type="submission" date="2024-02" db="EMBL/GenBank/DDBJ databases">
        <authorList>
            <person name="Chen Y."/>
            <person name="Shah S."/>
            <person name="Dougan E. K."/>
            <person name="Thang M."/>
            <person name="Chan C."/>
        </authorList>
    </citation>
    <scope>NUCLEOTIDE SEQUENCE [LARGE SCALE GENOMIC DNA]</scope>
</reference>
<organism evidence="1 2">
    <name type="scientific">Durusdinium trenchii</name>
    <dbReference type="NCBI Taxonomy" id="1381693"/>
    <lineage>
        <taxon>Eukaryota</taxon>
        <taxon>Sar</taxon>
        <taxon>Alveolata</taxon>
        <taxon>Dinophyceae</taxon>
        <taxon>Suessiales</taxon>
        <taxon>Symbiodiniaceae</taxon>
        <taxon>Durusdinium</taxon>
    </lineage>
</organism>
<evidence type="ECO:0008006" key="3">
    <source>
        <dbReference type="Google" id="ProtNLM"/>
    </source>
</evidence>
<comment type="caution">
    <text evidence="1">The sequence shown here is derived from an EMBL/GenBank/DDBJ whole genome shotgun (WGS) entry which is preliminary data.</text>
</comment>
<evidence type="ECO:0000313" key="1">
    <source>
        <dbReference type="EMBL" id="CAK9087795.1"/>
    </source>
</evidence>
<gene>
    <name evidence="1" type="ORF">CCMP2556_LOCUS42398</name>
</gene>
<dbReference type="InterPro" id="IPR011989">
    <property type="entry name" value="ARM-like"/>
</dbReference>
<sequence length="213" mass="23422">MAAALKSLEDPCVDVRRVALRTLAHLAAPGDASALQRAAERFADRAWPVRWAAIDAVAWLAQGGTGATVARAFEMISVRLEDVDWPVRMAAAIGLRNLLHFLSAMSEEMRTDDLEAHDVGSIEDVKNQLGLVLHPLLKLLRDPAKEMKLAALELLALLCEQTRSASFSSQLRNQLQHLSQDPDLARAVQAAHEAIERSFRLESQKVPESSKSM</sequence>
<dbReference type="Gene3D" id="1.25.10.10">
    <property type="entry name" value="Leucine-rich Repeat Variant"/>
    <property type="match status" value="1"/>
</dbReference>
<protein>
    <recommendedName>
        <fullName evidence="3">HEAT repeat domain-containing protein</fullName>
    </recommendedName>
</protein>
<dbReference type="Proteomes" id="UP001642484">
    <property type="component" value="Unassembled WGS sequence"/>
</dbReference>
<dbReference type="InterPro" id="IPR016024">
    <property type="entry name" value="ARM-type_fold"/>
</dbReference>
<dbReference type="Pfam" id="PF13646">
    <property type="entry name" value="HEAT_2"/>
    <property type="match status" value="1"/>
</dbReference>
<proteinExistence type="predicted"/>
<dbReference type="SUPFAM" id="SSF48371">
    <property type="entry name" value="ARM repeat"/>
    <property type="match status" value="1"/>
</dbReference>
<keyword evidence="2" id="KW-1185">Reference proteome</keyword>
<dbReference type="EMBL" id="CAXAMN010024583">
    <property type="protein sequence ID" value="CAK9087795.1"/>
    <property type="molecule type" value="Genomic_DNA"/>
</dbReference>
<evidence type="ECO:0000313" key="2">
    <source>
        <dbReference type="Proteomes" id="UP001642484"/>
    </source>
</evidence>